<proteinExistence type="predicted"/>
<feature type="region of interest" description="Disordered" evidence="1">
    <location>
        <begin position="97"/>
        <end position="123"/>
    </location>
</feature>
<organism evidence="3 4">
    <name type="scientific">Platanthera guangdongensis</name>
    <dbReference type="NCBI Taxonomy" id="2320717"/>
    <lineage>
        <taxon>Eukaryota</taxon>
        <taxon>Viridiplantae</taxon>
        <taxon>Streptophyta</taxon>
        <taxon>Embryophyta</taxon>
        <taxon>Tracheophyta</taxon>
        <taxon>Spermatophyta</taxon>
        <taxon>Magnoliopsida</taxon>
        <taxon>Liliopsida</taxon>
        <taxon>Asparagales</taxon>
        <taxon>Orchidaceae</taxon>
        <taxon>Orchidoideae</taxon>
        <taxon>Orchideae</taxon>
        <taxon>Orchidinae</taxon>
        <taxon>Platanthera</taxon>
    </lineage>
</organism>
<keyword evidence="4" id="KW-1185">Reference proteome</keyword>
<gene>
    <name evidence="3" type="ORF">KSP40_PGU018781</name>
</gene>
<dbReference type="PANTHER" id="PTHR15668">
    <property type="entry name" value="JM1 PROTEIN"/>
    <property type="match status" value="1"/>
</dbReference>
<reference evidence="3 4" key="1">
    <citation type="journal article" date="2022" name="Nat. Plants">
        <title>Genomes of leafy and leafless Platanthera orchids illuminate the evolution of mycoheterotrophy.</title>
        <authorList>
            <person name="Li M.H."/>
            <person name="Liu K.W."/>
            <person name="Li Z."/>
            <person name="Lu H.C."/>
            <person name="Ye Q.L."/>
            <person name="Zhang D."/>
            <person name="Wang J.Y."/>
            <person name="Li Y.F."/>
            <person name="Zhong Z.M."/>
            <person name="Liu X."/>
            <person name="Yu X."/>
            <person name="Liu D.K."/>
            <person name="Tu X.D."/>
            <person name="Liu B."/>
            <person name="Hao Y."/>
            <person name="Liao X.Y."/>
            <person name="Jiang Y.T."/>
            <person name="Sun W.H."/>
            <person name="Chen J."/>
            <person name="Chen Y.Q."/>
            <person name="Ai Y."/>
            <person name="Zhai J.W."/>
            <person name="Wu S.S."/>
            <person name="Zhou Z."/>
            <person name="Hsiao Y.Y."/>
            <person name="Wu W.L."/>
            <person name="Chen Y.Y."/>
            <person name="Lin Y.F."/>
            <person name="Hsu J.L."/>
            <person name="Li C.Y."/>
            <person name="Wang Z.W."/>
            <person name="Zhao X."/>
            <person name="Zhong W.Y."/>
            <person name="Ma X.K."/>
            <person name="Ma L."/>
            <person name="Huang J."/>
            <person name="Chen G.Z."/>
            <person name="Huang M.Z."/>
            <person name="Huang L."/>
            <person name="Peng D.H."/>
            <person name="Luo Y.B."/>
            <person name="Zou S.Q."/>
            <person name="Chen S.P."/>
            <person name="Lan S."/>
            <person name="Tsai W.C."/>
            <person name="Van de Peer Y."/>
            <person name="Liu Z.J."/>
        </authorList>
    </citation>
    <scope>NUCLEOTIDE SEQUENCE [LARGE SCALE GENOMIC DNA]</scope>
    <source>
        <strain evidence="3">Lor288</strain>
    </source>
</reference>
<comment type="caution">
    <text evidence="3">The sequence shown here is derived from an EMBL/GenBank/DDBJ whole genome shotgun (WGS) entry which is preliminary data.</text>
</comment>
<evidence type="ECO:0000313" key="3">
    <source>
        <dbReference type="EMBL" id="KAK8949900.1"/>
    </source>
</evidence>
<feature type="domain" description="CCDC22 N-terminal" evidence="2">
    <location>
        <begin position="1"/>
        <end position="88"/>
    </location>
</feature>
<dbReference type="PANTHER" id="PTHR15668:SF4">
    <property type="entry name" value="COILED-COIL DOMAIN-CONTAINING PROTEIN 22"/>
    <property type="match status" value="1"/>
</dbReference>
<dbReference type="EMBL" id="JBBWWR010000015">
    <property type="protein sequence ID" value="KAK8949900.1"/>
    <property type="molecule type" value="Genomic_DNA"/>
</dbReference>
<dbReference type="Proteomes" id="UP001412067">
    <property type="component" value="Unassembled WGS sequence"/>
</dbReference>
<name>A0ABR2LTM5_9ASPA</name>
<evidence type="ECO:0000256" key="1">
    <source>
        <dbReference type="SAM" id="MobiDB-lite"/>
    </source>
</evidence>
<accession>A0ABR2LTM5</accession>
<dbReference type="InterPro" id="IPR048349">
    <property type="entry name" value="CCDC22_N"/>
</dbReference>
<dbReference type="InterPro" id="IPR008530">
    <property type="entry name" value="CCDC22"/>
</dbReference>
<dbReference type="Pfam" id="PF21674">
    <property type="entry name" value="CCDC22_N"/>
    <property type="match status" value="1"/>
</dbReference>
<protein>
    <recommendedName>
        <fullName evidence="2">CCDC22 N-terminal domain-containing protein</fullName>
    </recommendedName>
</protein>
<evidence type="ECO:0000259" key="2">
    <source>
        <dbReference type="Pfam" id="PF21674"/>
    </source>
</evidence>
<sequence length="123" mass="13337">MDEAHEILLSSLKSSGISLPAGVSSINDFSSDVLISTCSQSLRLILDSAHSFPTSIPSAAAERFNICAEVASAIKSLGYREELSFHQKLIRYLDKGKAGRQSLKREEERPALDSGKKKVVDEG</sequence>
<evidence type="ECO:0000313" key="4">
    <source>
        <dbReference type="Proteomes" id="UP001412067"/>
    </source>
</evidence>